<dbReference type="AlphaFoldDB" id="A0AAV1ET29"/>
<dbReference type="Proteomes" id="UP001178508">
    <property type="component" value="Chromosome 2"/>
</dbReference>
<organism evidence="1 2">
    <name type="scientific">Xyrichtys novacula</name>
    <name type="common">Pearly razorfish</name>
    <name type="synonym">Hemipteronotus novacula</name>
    <dbReference type="NCBI Taxonomy" id="13765"/>
    <lineage>
        <taxon>Eukaryota</taxon>
        <taxon>Metazoa</taxon>
        <taxon>Chordata</taxon>
        <taxon>Craniata</taxon>
        <taxon>Vertebrata</taxon>
        <taxon>Euteleostomi</taxon>
        <taxon>Actinopterygii</taxon>
        <taxon>Neopterygii</taxon>
        <taxon>Teleostei</taxon>
        <taxon>Neoteleostei</taxon>
        <taxon>Acanthomorphata</taxon>
        <taxon>Eupercaria</taxon>
        <taxon>Labriformes</taxon>
        <taxon>Labridae</taxon>
        <taxon>Xyrichtys</taxon>
    </lineage>
</organism>
<evidence type="ECO:0000313" key="2">
    <source>
        <dbReference type="Proteomes" id="UP001178508"/>
    </source>
</evidence>
<protein>
    <submittedName>
        <fullName evidence="1">Uncharacterized protein</fullName>
    </submittedName>
</protein>
<sequence>MAPTVPTHKGQYQIQPACRCEGMYRDSTGDTACLLDLLMLLQRNITPRSPFTTHPQLKTQQHSDTDFRELTQIRSDLTWGEKIAPATAQLRQRSIFCKKETCPFKAAQTGFL</sequence>
<evidence type="ECO:0000313" key="1">
    <source>
        <dbReference type="EMBL" id="CAJ1051963.1"/>
    </source>
</evidence>
<reference evidence="1" key="1">
    <citation type="submission" date="2023-08" db="EMBL/GenBank/DDBJ databases">
        <authorList>
            <person name="Alioto T."/>
            <person name="Alioto T."/>
            <person name="Gomez Garrido J."/>
        </authorList>
    </citation>
    <scope>NUCLEOTIDE SEQUENCE</scope>
</reference>
<keyword evidence="2" id="KW-1185">Reference proteome</keyword>
<gene>
    <name evidence="1" type="ORF">XNOV1_A000367</name>
</gene>
<accession>A0AAV1ET29</accession>
<dbReference type="EMBL" id="OY660865">
    <property type="protein sequence ID" value="CAJ1051963.1"/>
    <property type="molecule type" value="Genomic_DNA"/>
</dbReference>
<proteinExistence type="predicted"/>
<name>A0AAV1ET29_XYRNO</name>